<dbReference type="SUPFAM" id="SSF57884">
    <property type="entry name" value="Ada DNA repair protein, N-terminal domain (N-Ada 10)"/>
    <property type="match status" value="1"/>
</dbReference>
<keyword evidence="1" id="KW-0010">Activator</keyword>
<dbReference type="InterPro" id="IPR035451">
    <property type="entry name" value="Ada-like_dom_sf"/>
</dbReference>
<dbReference type="GO" id="GO:0003677">
    <property type="term" value="F:DNA binding"/>
    <property type="evidence" value="ECO:0007669"/>
    <property type="project" value="InterPro"/>
</dbReference>
<dbReference type="GO" id="GO:0008168">
    <property type="term" value="F:methyltransferase activity"/>
    <property type="evidence" value="ECO:0007669"/>
    <property type="project" value="InterPro"/>
</dbReference>
<dbReference type="Pfam" id="PF02805">
    <property type="entry name" value="Ada_Zn_binding"/>
    <property type="match status" value="1"/>
</dbReference>
<name>A0A327KLX2_9BRAD</name>
<sequence length="97" mass="11140">METDVERKTNSERTWRLLGADRRVYDSPVPGTLGGNRRLRIYGRLDCPNARRWLAKGHYVQTRVFFADAPTAIAAGYRPCAVCLPAEWRRYKADRGV</sequence>
<keyword evidence="4" id="KW-1185">Reference proteome</keyword>
<dbReference type="Proteomes" id="UP000249130">
    <property type="component" value="Unassembled WGS sequence"/>
</dbReference>
<dbReference type="GO" id="GO:0008270">
    <property type="term" value="F:zinc ion binding"/>
    <property type="evidence" value="ECO:0007669"/>
    <property type="project" value="InterPro"/>
</dbReference>
<accession>A0A327KLX2</accession>
<evidence type="ECO:0000256" key="1">
    <source>
        <dbReference type="ARBA" id="ARBA00023159"/>
    </source>
</evidence>
<protein>
    <submittedName>
        <fullName evidence="3">Metal-binding protein</fullName>
    </submittedName>
</protein>
<dbReference type="Gene3D" id="3.40.10.10">
    <property type="entry name" value="DNA Methylphosphotriester Repair Domain"/>
    <property type="match status" value="1"/>
</dbReference>
<evidence type="ECO:0000313" key="3">
    <source>
        <dbReference type="EMBL" id="RAI39004.1"/>
    </source>
</evidence>
<reference evidence="3 4" key="1">
    <citation type="submission" date="2017-07" db="EMBL/GenBank/DDBJ databases">
        <title>Draft Genome Sequences of Select Purple Nonsulfur Bacteria.</title>
        <authorList>
            <person name="Lasarre B."/>
            <person name="Mckinlay J.B."/>
        </authorList>
    </citation>
    <scope>NUCLEOTIDE SEQUENCE [LARGE SCALE GENOMIC DNA]</scope>
    <source>
        <strain evidence="3 4">DSM 5909</strain>
    </source>
</reference>
<evidence type="ECO:0000313" key="4">
    <source>
        <dbReference type="Proteomes" id="UP000249130"/>
    </source>
</evidence>
<dbReference type="AlphaFoldDB" id="A0A327KLX2"/>
<dbReference type="GO" id="GO:0006355">
    <property type="term" value="P:regulation of DNA-templated transcription"/>
    <property type="evidence" value="ECO:0007669"/>
    <property type="project" value="InterPro"/>
</dbReference>
<comment type="caution">
    <text evidence="3">The sequence shown here is derived from an EMBL/GenBank/DDBJ whole genome shotgun (WGS) entry which is preliminary data.</text>
</comment>
<proteinExistence type="predicted"/>
<evidence type="ECO:0000259" key="2">
    <source>
        <dbReference type="Pfam" id="PF02805"/>
    </source>
</evidence>
<dbReference type="InterPro" id="IPR004026">
    <property type="entry name" value="Ada_DNA_repair_Zn-bd"/>
</dbReference>
<dbReference type="EMBL" id="NPEX01000318">
    <property type="protein sequence ID" value="RAI39004.1"/>
    <property type="molecule type" value="Genomic_DNA"/>
</dbReference>
<dbReference type="OrthoDB" id="894286at2"/>
<gene>
    <name evidence="3" type="ORF">CH341_26770</name>
</gene>
<dbReference type="GO" id="GO:0006281">
    <property type="term" value="P:DNA repair"/>
    <property type="evidence" value="ECO:0007669"/>
    <property type="project" value="InterPro"/>
</dbReference>
<organism evidence="3 4">
    <name type="scientific">Rhodoplanes roseus</name>
    <dbReference type="NCBI Taxonomy" id="29409"/>
    <lineage>
        <taxon>Bacteria</taxon>
        <taxon>Pseudomonadati</taxon>
        <taxon>Pseudomonadota</taxon>
        <taxon>Alphaproteobacteria</taxon>
        <taxon>Hyphomicrobiales</taxon>
        <taxon>Nitrobacteraceae</taxon>
        <taxon>Rhodoplanes</taxon>
    </lineage>
</organism>
<feature type="domain" description="Ada DNA repair metal-binding" evidence="2">
    <location>
        <begin position="35"/>
        <end position="85"/>
    </location>
</feature>